<feature type="compositionally biased region" description="Polar residues" evidence="1">
    <location>
        <begin position="1"/>
        <end position="11"/>
    </location>
</feature>
<accession>A0A9J5W0U9</accession>
<comment type="caution">
    <text evidence="2">The sequence shown here is derived from an EMBL/GenBank/DDBJ whole genome shotgun (WGS) entry which is preliminary data.</text>
</comment>
<evidence type="ECO:0000313" key="3">
    <source>
        <dbReference type="Proteomes" id="UP000824120"/>
    </source>
</evidence>
<gene>
    <name evidence="2" type="ORF">H5410_058808</name>
</gene>
<dbReference type="EMBL" id="JACXVP010000012">
    <property type="protein sequence ID" value="KAG5569042.1"/>
    <property type="molecule type" value="Genomic_DNA"/>
</dbReference>
<evidence type="ECO:0000256" key="1">
    <source>
        <dbReference type="SAM" id="MobiDB-lite"/>
    </source>
</evidence>
<feature type="compositionally biased region" description="Polar residues" evidence="1">
    <location>
        <begin position="24"/>
        <end position="35"/>
    </location>
</feature>
<protein>
    <submittedName>
        <fullName evidence="2">Uncharacterized protein</fullName>
    </submittedName>
</protein>
<proteinExistence type="predicted"/>
<feature type="region of interest" description="Disordered" evidence="1">
    <location>
        <begin position="1"/>
        <end position="35"/>
    </location>
</feature>
<dbReference type="AlphaFoldDB" id="A0A9J5W0U9"/>
<organism evidence="2 3">
    <name type="scientific">Solanum commersonii</name>
    <name type="common">Commerson's wild potato</name>
    <name type="synonym">Commerson's nightshade</name>
    <dbReference type="NCBI Taxonomy" id="4109"/>
    <lineage>
        <taxon>Eukaryota</taxon>
        <taxon>Viridiplantae</taxon>
        <taxon>Streptophyta</taxon>
        <taxon>Embryophyta</taxon>
        <taxon>Tracheophyta</taxon>
        <taxon>Spermatophyta</taxon>
        <taxon>Magnoliopsida</taxon>
        <taxon>eudicotyledons</taxon>
        <taxon>Gunneridae</taxon>
        <taxon>Pentapetalae</taxon>
        <taxon>asterids</taxon>
        <taxon>lamiids</taxon>
        <taxon>Solanales</taxon>
        <taxon>Solanaceae</taxon>
        <taxon>Solanoideae</taxon>
        <taxon>Solaneae</taxon>
        <taxon>Solanum</taxon>
    </lineage>
</organism>
<reference evidence="2 3" key="1">
    <citation type="submission" date="2020-09" db="EMBL/GenBank/DDBJ databases">
        <title>De no assembly of potato wild relative species, Solanum commersonii.</title>
        <authorList>
            <person name="Cho K."/>
        </authorList>
    </citation>
    <scope>NUCLEOTIDE SEQUENCE [LARGE SCALE GENOMIC DNA]</scope>
    <source>
        <strain evidence="2">LZ3.2</strain>
        <tissue evidence="2">Leaf</tissue>
    </source>
</reference>
<dbReference type="Proteomes" id="UP000824120">
    <property type="component" value="Chromosome 12"/>
</dbReference>
<evidence type="ECO:0000313" key="2">
    <source>
        <dbReference type="EMBL" id="KAG5569042.1"/>
    </source>
</evidence>
<keyword evidence="3" id="KW-1185">Reference proteome</keyword>
<sequence length="60" mass="6540">MKLDVTDSSIGKTLEPASPKFLINPSTANAGQHSGEASENISTMLHTLIYPWGLIDKHIY</sequence>
<name>A0A9J5W0U9_SOLCO</name>